<evidence type="ECO:0000256" key="8">
    <source>
        <dbReference type="ARBA" id="ARBA00048679"/>
    </source>
</evidence>
<evidence type="ECO:0000256" key="3">
    <source>
        <dbReference type="ARBA" id="ARBA00022679"/>
    </source>
</evidence>
<keyword evidence="4" id="KW-0547">Nucleotide-binding</keyword>
<dbReference type="Pfam" id="PF00069">
    <property type="entry name" value="Pkinase"/>
    <property type="match status" value="1"/>
</dbReference>
<feature type="compositionally biased region" description="Polar residues" evidence="9">
    <location>
        <begin position="146"/>
        <end position="196"/>
    </location>
</feature>
<dbReference type="SUPFAM" id="SSF50692">
    <property type="entry name" value="ADC-like"/>
    <property type="match status" value="1"/>
</dbReference>
<evidence type="ECO:0000256" key="6">
    <source>
        <dbReference type="ARBA" id="ARBA00022840"/>
    </source>
</evidence>
<evidence type="ECO:0000256" key="1">
    <source>
        <dbReference type="ARBA" id="ARBA00012513"/>
    </source>
</evidence>
<dbReference type="SUPFAM" id="SSF54585">
    <property type="entry name" value="Cdc48 domain 2-like"/>
    <property type="match status" value="1"/>
</dbReference>
<dbReference type="GO" id="GO:0004674">
    <property type="term" value="F:protein serine/threonine kinase activity"/>
    <property type="evidence" value="ECO:0007669"/>
    <property type="project" value="UniProtKB-KW"/>
</dbReference>
<dbReference type="PANTHER" id="PTHR43671">
    <property type="entry name" value="SERINE/THREONINE-PROTEIN KINASE NEK"/>
    <property type="match status" value="1"/>
</dbReference>
<dbReference type="InterPro" id="IPR004201">
    <property type="entry name" value="Cdc48_dom2"/>
</dbReference>
<keyword evidence="5" id="KW-0418">Kinase</keyword>
<dbReference type="AlphaFoldDB" id="A0A9P5KZY5"/>
<dbReference type="Gene3D" id="3.10.330.10">
    <property type="match status" value="1"/>
</dbReference>
<dbReference type="Pfam" id="PF02359">
    <property type="entry name" value="CDC48_N"/>
    <property type="match status" value="1"/>
</dbReference>
<dbReference type="Proteomes" id="UP000701341">
    <property type="component" value="Unassembled WGS sequence"/>
</dbReference>
<dbReference type="GO" id="GO:0005524">
    <property type="term" value="F:ATP binding"/>
    <property type="evidence" value="ECO:0007669"/>
    <property type="project" value="UniProtKB-KW"/>
</dbReference>
<protein>
    <recommendedName>
        <fullName evidence="1">non-specific serine/threonine protein kinase</fullName>
        <ecNumber evidence="1">2.7.11.1</ecNumber>
    </recommendedName>
</protein>
<keyword evidence="2" id="KW-0723">Serine/threonine-protein kinase</keyword>
<evidence type="ECO:0000313" key="11">
    <source>
        <dbReference type="EMBL" id="KAF7519185.1"/>
    </source>
</evidence>
<dbReference type="InterPro" id="IPR003338">
    <property type="entry name" value="CDC4_N-term_subdom"/>
</dbReference>
<dbReference type="Gene3D" id="1.10.510.10">
    <property type="entry name" value="Transferase(Phosphotransferase) domain 1"/>
    <property type="match status" value="1"/>
</dbReference>
<dbReference type="SUPFAM" id="SSF56112">
    <property type="entry name" value="Protein kinase-like (PK-like)"/>
    <property type="match status" value="1"/>
</dbReference>
<keyword evidence="12" id="KW-1185">Reference proteome</keyword>
<dbReference type="Gene3D" id="2.40.40.20">
    <property type="match status" value="1"/>
</dbReference>
<name>A0A9P5KZY5_PENCR</name>
<reference evidence="11" key="1">
    <citation type="submission" date="2020-02" db="EMBL/GenBank/DDBJ databases">
        <authorList>
            <person name="Lichtner F.J."/>
        </authorList>
    </citation>
    <scope>NUCLEOTIDE SEQUENCE</scope>
    <source>
        <strain evidence="11">G10</strain>
    </source>
</reference>
<dbReference type="PANTHER" id="PTHR43671:SF98">
    <property type="entry name" value="SERINE_THREONINE-PROTEIN KINASE NEK11"/>
    <property type="match status" value="1"/>
</dbReference>
<dbReference type="Pfam" id="PF02933">
    <property type="entry name" value="CDC48_2"/>
    <property type="match status" value="1"/>
</dbReference>
<evidence type="ECO:0000259" key="10">
    <source>
        <dbReference type="PROSITE" id="PS50011"/>
    </source>
</evidence>
<dbReference type="PROSITE" id="PS50011">
    <property type="entry name" value="PROTEIN_KINASE_DOM"/>
    <property type="match status" value="1"/>
</dbReference>
<proteinExistence type="predicted"/>
<dbReference type="EC" id="2.7.11.1" evidence="1"/>
<evidence type="ECO:0000313" key="12">
    <source>
        <dbReference type="Proteomes" id="UP000701341"/>
    </source>
</evidence>
<sequence length="366" mass="40577">MSTGPQWWVKIGDFGVSKRFNEDAANHTQVGTPRFMAPEMQHIYPSRLSPSQIETRRLHFVYGVDIWSLGVMTSILPSNILPLAISSKALTFLKALLAADAMLRPSAKEALENAWLQNLASFDLGLETTIAGLNLGTAISASSEASNSWNIPSQSTEVSKNLSTKHSTIQFPTKGTQPRSSSHNDKPTLNSVSRLDSTAMPKEKKPSSVANAVYDENSAVTVSEKTMETLQLSRGDTVLIKEKNGRDTVLVVLSRNNLEDGYAYINRVVRDNLHVREGDVITMRSYLNIQYAKRITVQPTANNLEGFTSSLFDVYLTIYFRNAYRPIRGGDRFTVGGDKREVEFKVVEIDPAEYGVVANDTVIHCR</sequence>
<comment type="catalytic activity">
    <reaction evidence="8">
        <text>L-seryl-[protein] + ATP = O-phospho-L-seryl-[protein] + ADP + H(+)</text>
        <dbReference type="Rhea" id="RHEA:17989"/>
        <dbReference type="Rhea" id="RHEA-COMP:9863"/>
        <dbReference type="Rhea" id="RHEA-COMP:11604"/>
        <dbReference type="ChEBI" id="CHEBI:15378"/>
        <dbReference type="ChEBI" id="CHEBI:29999"/>
        <dbReference type="ChEBI" id="CHEBI:30616"/>
        <dbReference type="ChEBI" id="CHEBI:83421"/>
        <dbReference type="ChEBI" id="CHEBI:456216"/>
        <dbReference type="EC" id="2.7.11.1"/>
    </reaction>
</comment>
<accession>A0A9P5KZY5</accession>
<evidence type="ECO:0000256" key="9">
    <source>
        <dbReference type="SAM" id="MobiDB-lite"/>
    </source>
</evidence>
<feature type="domain" description="Protein kinase" evidence="10">
    <location>
        <begin position="1"/>
        <end position="116"/>
    </location>
</feature>
<comment type="caution">
    <text evidence="11">The sequence shown here is derived from an EMBL/GenBank/DDBJ whole genome shotgun (WGS) entry which is preliminary data.</text>
</comment>
<dbReference type="FunFam" id="2.40.40.20:FF:000003">
    <property type="entry name" value="Transitional endoplasmic reticulum ATPase"/>
    <property type="match status" value="1"/>
</dbReference>
<dbReference type="SMART" id="SM01073">
    <property type="entry name" value="CDC48_N"/>
    <property type="match status" value="1"/>
</dbReference>
<dbReference type="InterPro" id="IPR011009">
    <property type="entry name" value="Kinase-like_dom_sf"/>
</dbReference>
<keyword evidence="6" id="KW-0067">ATP-binding</keyword>
<gene>
    <name evidence="11" type="ORF">PCG10_010302</name>
</gene>
<dbReference type="InterPro" id="IPR009010">
    <property type="entry name" value="Asp_de-COase-like_dom_sf"/>
</dbReference>
<evidence type="ECO:0000256" key="4">
    <source>
        <dbReference type="ARBA" id="ARBA00022741"/>
    </source>
</evidence>
<dbReference type="EMBL" id="JAAOZQ010000090">
    <property type="protein sequence ID" value="KAF7519185.1"/>
    <property type="molecule type" value="Genomic_DNA"/>
</dbReference>
<dbReference type="InterPro" id="IPR029067">
    <property type="entry name" value="CDC48_domain_2-like_sf"/>
</dbReference>
<evidence type="ECO:0000256" key="2">
    <source>
        <dbReference type="ARBA" id="ARBA00022527"/>
    </source>
</evidence>
<keyword evidence="3" id="KW-0808">Transferase</keyword>
<dbReference type="FunFam" id="3.10.330.10:FF:000001">
    <property type="entry name" value="Cell division control 48"/>
    <property type="match status" value="1"/>
</dbReference>
<dbReference type="InterPro" id="IPR050660">
    <property type="entry name" value="NEK_Ser/Thr_kinase"/>
</dbReference>
<comment type="catalytic activity">
    <reaction evidence="7">
        <text>L-threonyl-[protein] + ATP = O-phospho-L-threonyl-[protein] + ADP + H(+)</text>
        <dbReference type="Rhea" id="RHEA:46608"/>
        <dbReference type="Rhea" id="RHEA-COMP:11060"/>
        <dbReference type="Rhea" id="RHEA-COMP:11605"/>
        <dbReference type="ChEBI" id="CHEBI:15378"/>
        <dbReference type="ChEBI" id="CHEBI:30013"/>
        <dbReference type="ChEBI" id="CHEBI:30616"/>
        <dbReference type="ChEBI" id="CHEBI:61977"/>
        <dbReference type="ChEBI" id="CHEBI:456216"/>
        <dbReference type="EC" id="2.7.11.1"/>
    </reaction>
</comment>
<evidence type="ECO:0000256" key="5">
    <source>
        <dbReference type="ARBA" id="ARBA00022777"/>
    </source>
</evidence>
<dbReference type="InterPro" id="IPR000719">
    <property type="entry name" value="Prot_kinase_dom"/>
</dbReference>
<evidence type="ECO:0000256" key="7">
    <source>
        <dbReference type="ARBA" id="ARBA00047899"/>
    </source>
</evidence>
<feature type="region of interest" description="Disordered" evidence="9">
    <location>
        <begin position="146"/>
        <end position="210"/>
    </location>
</feature>
<organism evidence="11 12">
    <name type="scientific">Penicillium crustosum</name>
    <name type="common">Blue mold fungus</name>
    <dbReference type="NCBI Taxonomy" id="36656"/>
    <lineage>
        <taxon>Eukaryota</taxon>
        <taxon>Fungi</taxon>
        <taxon>Dikarya</taxon>
        <taxon>Ascomycota</taxon>
        <taxon>Pezizomycotina</taxon>
        <taxon>Eurotiomycetes</taxon>
        <taxon>Eurotiomycetidae</taxon>
        <taxon>Eurotiales</taxon>
        <taxon>Aspergillaceae</taxon>
        <taxon>Penicillium</taxon>
    </lineage>
</organism>